<evidence type="ECO:0000256" key="2">
    <source>
        <dbReference type="ARBA" id="ARBA00023125"/>
    </source>
</evidence>
<dbReference type="RefSeq" id="WP_106306832.1">
    <property type="nucleotide sequence ID" value="NZ_JBEPLY010000001.1"/>
</dbReference>
<dbReference type="InterPro" id="IPR036388">
    <property type="entry name" value="WH-like_DNA-bd_sf"/>
</dbReference>
<evidence type="ECO:0000256" key="1">
    <source>
        <dbReference type="ARBA" id="ARBA00023015"/>
    </source>
</evidence>
<dbReference type="InterPro" id="IPR005471">
    <property type="entry name" value="Tscrpt_reg_IclR_N"/>
</dbReference>
<dbReference type="PANTHER" id="PTHR30136">
    <property type="entry name" value="HELIX-TURN-HELIX TRANSCRIPTIONAL REGULATOR, ICLR FAMILY"/>
    <property type="match status" value="1"/>
</dbReference>
<dbReference type="InterPro" id="IPR029016">
    <property type="entry name" value="GAF-like_dom_sf"/>
</dbReference>
<reference evidence="6 7" key="1">
    <citation type="submission" date="2024-06" db="EMBL/GenBank/DDBJ databases">
        <title>Genomic Encyclopedia of Type Strains, Phase IV (KMG-IV): sequencing the most valuable type-strain genomes for metagenomic binning, comparative biology and taxonomic classification.</title>
        <authorList>
            <person name="Goeker M."/>
        </authorList>
    </citation>
    <scope>NUCLEOTIDE SEQUENCE [LARGE SCALE GENOMIC DNA]</scope>
    <source>
        <strain evidence="6 7">DSM 28102</strain>
    </source>
</reference>
<dbReference type="InterPro" id="IPR014757">
    <property type="entry name" value="Tscrpt_reg_IclR_C"/>
</dbReference>
<organism evidence="6 7">
    <name type="scientific">Martelella mangrovi</name>
    <dbReference type="NCBI Taxonomy" id="1397477"/>
    <lineage>
        <taxon>Bacteria</taxon>
        <taxon>Pseudomonadati</taxon>
        <taxon>Pseudomonadota</taxon>
        <taxon>Alphaproteobacteria</taxon>
        <taxon>Hyphomicrobiales</taxon>
        <taxon>Aurantimonadaceae</taxon>
        <taxon>Martelella</taxon>
    </lineage>
</organism>
<dbReference type="Gene3D" id="3.30.450.40">
    <property type="match status" value="1"/>
</dbReference>
<dbReference type="SMART" id="SM00346">
    <property type="entry name" value="HTH_ICLR"/>
    <property type="match status" value="1"/>
</dbReference>
<evidence type="ECO:0000259" key="4">
    <source>
        <dbReference type="PROSITE" id="PS51077"/>
    </source>
</evidence>
<keyword evidence="3" id="KW-0804">Transcription</keyword>
<feature type="domain" description="HTH iclR-type" evidence="4">
    <location>
        <begin position="24"/>
        <end position="85"/>
    </location>
</feature>
<keyword evidence="7" id="KW-1185">Reference proteome</keyword>
<dbReference type="Gene3D" id="1.10.10.10">
    <property type="entry name" value="Winged helix-like DNA-binding domain superfamily/Winged helix DNA-binding domain"/>
    <property type="match status" value="1"/>
</dbReference>
<evidence type="ECO:0000313" key="6">
    <source>
        <dbReference type="EMBL" id="MET3598271.1"/>
    </source>
</evidence>
<evidence type="ECO:0000313" key="7">
    <source>
        <dbReference type="Proteomes" id="UP001549164"/>
    </source>
</evidence>
<protein>
    <submittedName>
        <fullName evidence="6">DNA-binding IclR family transcriptional regulator</fullName>
    </submittedName>
</protein>
<dbReference type="Pfam" id="PF09339">
    <property type="entry name" value="HTH_IclR"/>
    <property type="match status" value="1"/>
</dbReference>
<dbReference type="Proteomes" id="UP001549164">
    <property type="component" value="Unassembled WGS sequence"/>
</dbReference>
<name>A0ABV2I5S9_9HYPH</name>
<comment type="caution">
    <text evidence="6">The sequence shown here is derived from an EMBL/GenBank/DDBJ whole genome shotgun (WGS) entry which is preliminary data.</text>
</comment>
<dbReference type="Pfam" id="PF01614">
    <property type="entry name" value="IclR_C"/>
    <property type="match status" value="1"/>
</dbReference>
<dbReference type="PROSITE" id="PS51077">
    <property type="entry name" value="HTH_ICLR"/>
    <property type="match status" value="1"/>
</dbReference>
<feature type="domain" description="IclR-ED" evidence="5">
    <location>
        <begin position="86"/>
        <end position="271"/>
    </location>
</feature>
<gene>
    <name evidence="6" type="ORF">ABID12_000192</name>
</gene>
<proteinExistence type="predicted"/>
<dbReference type="InterPro" id="IPR050707">
    <property type="entry name" value="HTH_MetabolicPath_Reg"/>
</dbReference>
<evidence type="ECO:0000256" key="3">
    <source>
        <dbReference type="ARBA" id="ARBA00023163"/>
    </source>
</evidence>
<dbReference type="EMBL" id="JBEPLY010000001">
    <property type="protein sequence ID" value="MET3598271.1"/>
    <property type="molecule type" value="Genomic_DNA"/>
</dbReference>
<dbReference type="SUPFAM" id="SSF55781">
    <property type="entry name" value="GAF domain-like"/>
    <property type="match status" value="1"/>
</dbReference>
<dbReference type="GO" id="GO:0003677">
    <property type="term" value="F:DNA binding"/>
    <property type="evidence" value="ECO:0007669"/>
    <property type="project" value="UniProtKB-KW"/>
</dbReference>
<dbReference type="PANTHER" id="PTHR30136:SF35">
    <property type="entry name" value="HTH-TYPE TRANSCRIPTIONAL REGULATOR RV1719"/>
    <property type="match status" value="1"/>
</dbReference>
<dbReference type="SUPFAM" id="SSF46785">
    <property type="entry name" value="Winged helix' DNA-binding domain"/>
    <property type="match status" value="1"/>
</dbReference>
<dbReference type="InterPro" id="IPR036390">
    <property type="entry name" value="WH_DNA-bd_sf"/>
</dbReference>
<keyword evidence="2 6" id="KW-0238">DNA-binding</keyword>
<keyword evidence="1" id="KW-0805">Transcription regulation</keyword>
<evidence type="ECO:0000259" key="5">
    <source>
        <dbReference type="PROSITE" id="PS51078"/>
    </source>
</evidence>
<accession>A0ABV2I5S9</accession>
<sequence length="282" mass="29835">MKTRSDAPGVAAEGYGAAAEKNRIPAIDRMMDVLSYLERKPGGASMRELVEVLHLPRTTVYRLLNSLHAYGIVRHLPDGSYVLGTRLISLAARVLPSAADIDIVLLATPHMERLSETTGEGCKLSVLNEDGVVVIAASPGSRGHALAGVPGQRLPLHAGAASKVLLASLTKSELDTILPETLARYTPRTITSVKSLRAELTRIRRQGWAWDEGEFSTGVNAFAAPVPDRNGKTIAALSLPYLAGETDGSRLDMLRAATISSAGAIAADLPAAPKRSSTGWNG</sequence>
<dbReference type="PROSITE" id="PS51078">
    <property type="entry name" value="ICLR_ED"/>
    <property type="match status" value="1"/>
</dbReference>